<reference evidence="5 6" key="1">
    <citation type="submission" date="2019-10" db="EMBL/GenBank/DDBJ databases">
        <title>Two novel species isolated from a subtropical stream in China.</title>
        <authorList>
            <person name="Lu H."/>
        </authorList>
    </citation>
    <scope>NUCLEOTIDE SEQUENCE [LARGE SCALE GENOMIC DNA]</scope>
    <source>
        <strain evidence="5 6">FT29W</strain>
    </source>
</reference>
<feature type="chain" id="PRO_5025562913" evidence="2">
    <location>
        <begin position="28"/>
        <end position="820"/>
    </location>
</feature>
<dbReference type="NCBIfam" id="TIGR01180">
    <property type="entry name" value="aman2_put"/>
    <property type="match status" value="1"/>
</dbReference>
<dbReference type="InterPro" id="IPR008928">
    <property type="entry name" value="6-hairpin_glycosidase_sf"/>
</dbReference>
<feature type="domain" description="Glycosyl hydrolase family 92 N-terminal" evidence="4">
    <location>
        <begin position="37"/>
        <end position="280"/>
    </location>
</feature>
<sequence length="820" mass="89831">MHIFPPSKSLLPLLTGALLGTACISQAAAPVASAAPVNTFIGTQDDGNTFPGASAPFGMLQVSPIGEHYAGWHYTDPKIRGFGHFFLSGAGCWEQGGQLSVLPVTGSIGPGGNFDTSKPGSFDHKKYAADYTHDGEVGEAGYFKVKLTSYGGIVAETTALTRAAAERYTFAPGTAQGHVLVNLGQANERHSVVGSSLRVVDDHSIEGKIVTRSFCGGAQYATWFRMEFDRPFSAHGVWNENGGLPGSKLLSQQGDSRPHGAWFTFDVKDGKAVTAISAISHVDADGARRNLRADAYAQGAPRSFDQMREQAQQAWQQELKSVNIEGADQNQRTVFYTALYHSLLQPLTGNDSDGRYRGYDDRIHSSGKSTYYEFFSLWDTYRAQNQLIALLRPERARDIADSVLKIRDQGGWLPRWGYANFESNVMTGDPVTPFLVDLWRYGALKGREQQAYAALRENAFGVPPFGSRNEGRAGNPSYLSKGYVQYDLSFRAKGMDVDPHHGGSATMEYAQADGALAFMAEALGKKDDAALLRKRAGNWRNVWDTSAQDKALGFQGFPRAKTSDGQWYTEIDGSYTPRAEHGFHEGTAWQYQWLVQQDVGGMVKAMGGREQTARRLDAFFAYDALRADPFQAVRKEWVMGAYNYYNQYHYNPNNEPDLHAPWMYTLIGQPWKTTTVLRAAETLFSNAPNGVTGNDDLGTMSAWYVFSALGIYPSTPGSGRFLLHEPKFAKAQVDLGNGKQLSIEKDGLPATTSALSPAAQPSFVTQLSWNARPHDKVWLDWEQLQRGGQLRMQLSTDPAAAHWGSSPASVPPEPGASPAP</sequence>
<protein>
    <submittedName>
        <fullName evidence="5">Glycoside hydrolase family 92 protein</fullName>
    </submittedName>
</protein>
<dbReference type="EMBL" id="WHUG01000001">
    <property type="protein sequence ID" value="MQA36691.1"/>
    <property type="molecule type" value="Genomic_DNA"/>
</dbReference>
<dbReference type="InterPro" id="IPR012939">
    <property type="entry name" value="Glyco_hydro_92"/>
</dbReference>
<dbReference type="Gene3D" id="1.20.1610.10">
    <property type="entry name" value="alpha-1,2-mannosidases domains"/>
    <property type="match status" value="1"/>
</dbReference>
<keyword evidence="6" id="KW-1185">Reference proteome</keyword>
<evidence type="ECO:0000259" key="3">
    <source>
        <dbReference type="Pfam" id="PF07971"/>
    </source>
</evidence>
<dbReference type="PANTHER" id="PTHR12143:SF39">
    <property type="entry name" value="SECRETED PROTEIN"/>
    <property type="match status" value="1"/>
</dbReference>
<dbReference type="GO" id="GO:0030246">
    <property type="term" value="F:carbohydrate binding"/>
    <property type="evidence" value="ECO:0007669"/>
    <property type="project" value="InterPro"/>
</dbReference>
<evidence type="ECO:0000259" key="4">
    <source>
        <dbReference type="Pfam" id="PF17678"/>
    </source>
</evidence>
<feature type="compositionally biased region" description="Pro residues" evidence="1">
    <location>
        <begin position="809"/>
        <end position="820"/>
    </location>
</feature>
<feature type="domain" description="Glycosyl hydrolase family 92" evidence="3">
    <location>
        <begin position="287"/>
        <end position="795"/>
    </location>
</feature>
<dbReference type="AlphaFoldDB" id="A0A6A7MUL8"/>
<keyword evidence="2" id="KW-0732">Signal</keyword>
<dbReference type="InterPro" id="IPR014718">
    <property type="entry name" value="GH-type_carb-bd"/>
</dbReference>
<dbReference type="InterPro" id="IPR050883">
    <property type="entry name" value="PNGase"/>
</dbReference>
<dbReference type="InterPro" id="IPR005887">
    <property type="entry name" value="GH92_a_mannosidase_put"/>
</dbReference>
<evidence type="ECO:0000256" key="2">
    <source>
        <dbReference type="SAM" id="SignalP"/>
    </source>
</evidence>
<dbReference type="Pfam" id="PF07971">
    <property type="entry name" value="Glyco_hydro_92"/>
    <property type="match status" value="1"/>
</dbReference>
<comment type="caution">
    <text evidence="5">The sequence shown here is derived from an EMBL/GenBank/DDBJ whole genome shotgun (WGS) entry which is preliminary data.</text>
</comment>
<dbReference type="GO" id="GO:0005829">
    <property type="term" value="C:cytosol"/>
    <property type="evidence" value="ECO:0007669"/>
    <property type="project" value="TreeGrafter"/>
</dbReference>
<name>A0A6A7MUL8_9BURK</name>
<dbReference type="Proteomes" id="UP000440498">
    <property type="component" value="Unassembled WGS sequence"/>
</dbReference>
<dbReference type="Gene3D" id="2.70.98.10">
    <property type="match status" value="1"/>
</dbReference>
<proteinExistence type="predicted"/>
<dbReference type="GO" id="GO:0006516">
    <property type="term" value="P:glycoprotein catabolic process"/>
    <property type="evidence" value="ECO:0007669"/>
    <property type="project" value="TreeGrafter"/>
</dbReference>
<evidence type="ECO:0000313" key="6">
    <source>
        <dbReference type="Proteomes" id="UP000440498"/>
    </source>
</evidence>
<gene>
    <name evidence="5" type="ORF">GEV02_00895</name>
</gene>
<dbReference type="GO" id="GO:0005975">
    <property type="term" value="P:carbohydrate metabolic process"/>
    <property type="evidence" value="ECO:0007669"/>
    <property type="project" value="InterPro"/>
</dbReference>
<accession>A0A6A7MUL8</accession>
<dbReference type="Pfam" id="PF17678">
    <property type="entry name" value="Glyco_hydro_92N"/>
    <property type="match status" value="1"/>
</dbReference>
<feature type="signal peptide" evidence="2">
    <location>
        <begin position="1"/>
        <end position="27"/>
    </location>
</feature>
<keyword evidence="5" id="KW-0378">Hydrolase</keyword>
<dbReference type="GO" id="GO:0000224">
    <property type="term" value="F:peptide-N4-(N-acetyl-beta-glucosaminyl)asparagine amidase activity"/>
    <property type="evidence" value="ECO:0007669"/>
    <property type="project" value="TreeGrafter"/>
</dbReference>
<dbReference type="Gene3D" id="1.20.1050.60">
    <property type="entry name" value="alpha-1,2-mannosidase"/>
    <property type="match status" value="1"/>
</dbReference>
<evidence type="ECO:0000256" key="1">
    <source>
        <dbReference type="SAM" id="MobiDB-lite"/>
    </source>
</evidence>
<dbReference type="SUPFAM" id="SSF48208">
    <property type="entry name" value="Six-hairpin glycosidases"/>
    <property type="match status" value="1"/>
</dbReference>
<organism evidence="5 6">
    <name type="scientific">Rugamonas aquatica</name>
    <dbReference type="NCBI Taxonomy" id="2743357"/>
    <lineage>
        <taxon>Bacteria</taxon>
        <taxon>Pseudomonadati</taxon>
        <taxon>Pseudomonadota</taxon>
        <taxon>Betaproteobacteria</taxon>
        <taxon>Burkholderiales</taxon>
        <taxon>Oxalobacteraceae</taxon>
        <taxon>Telluria group</taxon>
        <taxon>Rugamonas</taxon>
    </lineage>
</organism>
<dbReference type="PANTHER" id="PTHR12143">
    <property type="entry name" value="PEPTIDE N-GLYCANASE PNGASE -RELATED"/>
    <property type="match status" value="1"/>
</dbReference>
<evidence type="ECO:0000313" key="5">
    <source>
        <dbReference type="EMBL" id="MQA36691.1"/>
    </source>
</evidence>
<dbReference type="InterPro" id="IPR041371">
    <property type="entry name" value="GH92_N"/>
</dbReference>
<dbReference type="Gene3D" id="3.30.2080.10">
    <property type="entry name" value="GH92 mannosidase domain"/>
    <property type="match status" value="1"/>
</dbReference>
<dbReference type="RefSeq" id="WP_152836077.1">
    <property type="nucleotide sequence ID" value="NZ_WHUG01000001.1"/>
</dbReference>
<feature type="region of interest" description="Disordered" evidence="1">
    <location>
        <begin position="796"/>
        <end position="820"/>
    </location>
</feature>